<evidence type="ECO:0000313" key="3">
    <source>
        <dbReference type="Proteomes" id="UP001055093"/>
    </source>
</evidence>
<dbReference type="Proteomes" id="UP001055093">
    <property type="component" value="Unassembled WGS sequence"/>
</dbReference>
<evidence type="ECO:0000256" key="1">
    <source>
        <dbReference type="SAM" id="MobiDB-lite"/>
    </source>
</evidence>
<sequence>MPPSPADGFVADMRDAGPEGRLDRSRERAPDLDGLARPRRLSRTRLVLQLSVCAALIAGLSLAARDRLRAPEPARSWTDPPRAERIAPRQIAATEPLLTLTDAAFSPSAPPPRAEPSRWDATRGQREDSVSQGGFDAIEAPWLLVTATDAGARTESPPSLFVTLVRRAADGRGLAVTRTGERNVVATRYGTFETLETVLSGDGTRTCTGFRSLALNTVHLDGWLCGILGQAPEKREVACAIDRIALSGRVAAALGAGEAAGQVGSTGGSTGETACGPDTVAKAVPGDRTGSIAVAAMAGATAATGAARHITAKARRK</sequence>
<feature type="compositionally biased region" description="Basic and acidic residues" evidence="1">
    <location>
        <begin position="115"/>
        <end position="129"/>
    </location>
</feature>
<dbReference type="RefSeq" id="WP_210236199.1">
    <property type="nucleotide sequence ID" value="NZ_BPRE01000001.1"/>
</dbReference>
<proteinExistence type="predicted"/>
<feature type="region of interest" description="Disordered" evidence="1">
    <location>
        <begin position="1"/>
        <end position="34"/>
    </location>
</feature>
<name>A0ABQ4UP16_9HYPH</name>
<reference evidence="2" key="2">
    <citation type="submission" date="2021-08" db="EMBL/GenBank/DDBJ databases">
        <authorList>
            <person name="Tani A."/>
            <person name="Ola A."/>
            <person name="Ogura Y."/>
            <person name="Katsura K."/>
            <person name="Hayashi T."/>
        </authorList>
    </citation>
    <scope>NUCLEOTIDE SEQUENCE</scope>
    <source>
        <strain evidence="2">DSM 14458</strain>
    </source>
</reference>
<reference evidence="2" key="1">
    <citation type="journal article" date="2021" name="Front. Microbiol.">
        <title>Comprehensive Comparative Genomics and Phenotyping of Methylobacterium Species.</title>
        <authorList>
            <person name="Alessa O."/>
            <person name="Ogura Y."/>
            <person name="Fujitani Y."/>
            <person name="Takami H."/>
            <person name="Hayashi T."/>
            <person name="Sahin N."/>
            <person name="Tani A."/>
        </authorList>
    </citation>
    <scope>NUCLEOTIDE SEQUENCE</scope>
    <source>
        <strain evidence="2">DSM 14458</strain>
    </source>
</reference>
<keyword evidence="3" id="KW-1185">Reference proteome</keyword>
<organism evidence="2 3">
    <name type="scientific">Methylorubrum suomiense</name>
    <dbReference type="NCBI Taxonomy" id="144191"/>
    <lineage>
        <taxon>Bacteria</taxon>
        <taxon>Pseudomonadati</taxon>
        <taxon>Pseudomonadota</taxon>
        <taxon>Alphaproteobacteria</taxon>
        <taxon>Hyphomicrobiales</taxon>
        <taxon>Methylobacteriaceae</taxon>
        <taxon>Methylorubrum</taxon>
    </lineage>
</organism>
<accession>A0ABQ4UP16</accession>
<gene>
    <name evidence="2" type="ORF">BGCPKDLD_0093</name>
</gene>
<dbReference type="EMBL" id="BPRE01000001">
    <property type="protein sequence ID" value="GJE73529.1"/>
    <property type="molecule type" value="Genomic_DNA"/>
</dbReference>
<comment type="caution">
    <text evidence="2">The sequence shown here is derived from an EMBL/GenBank/DDBJ whole genome shotgun (WGS) entry which is preliminary data.</text>
</comment>
<feature type="region of interest" description="Disordered" evidence="1">
    <location>
        <begin position="103"/>
        <end position="131"/>
    </location>
</feature>
<feature type="compositionally biased region" description="Basic and acidic residues" evidence="1">
    <location>
        <begin position="12"/>
        <end position="34"/>
    </location>
</feature>
<evidence type="ECO:0000313" key="2">
    <source>
        <dbReference type="EMBL" id="GJE73529.1"/>
    </source>
</evidence>
<protein>
    <submittedName>
        <fullName evidence="2">Uncharacterized protein</fullName>
    </submittedName>
</protein>